<sequence>MDVDGVGGLSLLDANADVSPSWPSCNQSPVASTAPCSINVLFAISQCLDKSTALVFKQWMDKLVASEDKFLTGGKPCDITFSTVVLSECAPPAVPGSDAKVYLPRDGASTFLATDAALQNVLATKELIDLFTPFGDVYCSLNATSHLSPSAVVSLFGDARTHKVITAYEQDRRIQTVFNYHVCNGKAASACSACHAAFADDSVLLLGAADLFSHNPFKAVQSFHCASALPNGLPVISLGKDNVRRCHCKCPTGYEDVTRNGQRSCAPKPKEVCACYWSNRRYNYDITTATGTSASSCAISSLYPGTIPRIPYPRSNYVAETRRNAGDKDDGKSVEVGAPSIQVTVAKRTAAAPTPLTLFTAPYAWAYFEQHRDAITNSIVLDTPGVYSITMTAKGYRSDADCQVCLAVVDRFRPVSTARCPAPLCESGKCVGDAVAAYSAANVAAVDTVLKQHLAYSASPNWTTQLKELYREYTCGNSSTPVAQCAGTDAGCKTTQCLAATGDTFFAANAAVQAGYKKATTDLISRLYPTRGYEATSEVHLLLECTAYGVTNEGKCAHVAAIDDLFAVTSQLADVNGLLAASESAAKYVYWRYRVNGGAWRGYKDASDASPLRFEVQKSTVELEAWSQCGLVKKVQFDVYLHLNRKVCVADAFESMWYQSSSKFDGTGALCNVAESDFAELTFDYAPSMGLRCGSNDTLPYVSSSVLCSVQYAARSSALLLSSSAYNASILKRFAFQMLAEPTTKADTTFTIACTFAYEGFQTPNISVAVSKTFTVKNCDMPGWDCPFGACSDSCVAGNKGAYATKKPAPFQVCRGTAVSATGKATVVASLNQTCCTACGQAQCQSLLDAPSDDQDVFRCVVTEPKMLSESAKLLEDSHDDMVPSGATVLALSCMLLAMGLVLVVVVGRRPSPSADADAIADSAYYPLLDH</sequence>
<evidence type="ECO:0000313" key="2">
    <source>
        <dbReference type="EMBL" id="KDO27753.1"/>
    </source>
</evidence>
<evidence type="ECO:0000256" key="1">
    <source>
        <dbReference type="SAM" id="Phobius"/>
    </source>
</evidence>
<dbReference type="EMBL" id="KK583215">
    <property type="protein sequence ID" value="KDO27753.1"/>
    <property type="molecule type" value="Genomic_DNA"/>
</dbReference>
<evidence type="ECO:0000313" key="3">
    <source>
        <dbReference type="Proteomes" id="UP000030745"/>
    </source>
</evidence>
<dbReference type="OrthoDB" id="74957at2759"/>
<dbReference type="AlphaFoldDB" id="A0A067CBA6"/>
<organism evidence="2 3">
    <name type="scientific">Saprolegnia parasitica (strain CBS 223.65)</name>
    <dbReference type="NCBI Taxonomy" id="695850"/>
    <lineage>
        <taxon>Eukaryota</taxon>
        <taxon>Sar</taxon>
        <taxon>Stramenopiles</taxon>
        <taxon>Oomycota</taxon>
        <taxon>Saprolegniomycetes</taxon>
        <taxon>Saprolegniales</taxon>
        <taxon>Saprolegniaceae</taxon>
        <taxon>Saprolegnia</taxon>
    </lineage>
</organism>
<name>A0A067CBA6_SAPPC</name>
<dbReference type="RefSeq" id="XP_012201621.1">
    <property type="nucleotide sequence ID" value="XM_012346231.1"/>
</dbReference>
<dbReference type="OMA" id="ENCIDLP"/>
<dbReference type="Proteomes" id="UP000030745">
    <property type="component" value="Unassembled WGS sequence"/>
</dbReference>
<dbReference type="KEGG" id="spar:SPRG_20391"/>
<feature type="transmembrane region" description="Helical" evidence="1">
    <location>
        <begin position="887"/>
        <end position="907"/>
    </location>
</feature>
<dbReference type="STRING" id="695850.A0A067CBA6"/>
<accession>A0A067CBA6</accession>
<protein>
    <submittedName>
        <fullName evidence="2">Uncharacterized protein</fullName>
    </submittedName>
</protein>
<reference evidence="2 3" key="1">
    <citation type="journal article" date="2013" name="PLoS Genet.">
        <title>Distinctive expansion of potential virulence genes in the genome of the oomycete fish pathogen Saprolegnia parasitica.</title>
        <authorList>
            <person name="Jiang R.H."/>
            <person name="de Bruijn I."/>
            <person name="Haas B.J."/>
            <person name="Belmonte R."/>
            <person name="Lobach L."/>
            <person name="Christie J."/>
            <person name="van den Ackerveken G."/>
            <person name="Bottin A."/>
            <person name="Bulone V."/>
            <person name="Diaz-Moreno S.M."/>
            <person name="Dumas B."/>
            <person name="Fan L."/>
            <person name="Gaulin E."/>
            <person name="Govers F."/>
            <person name="Grenville-Briggs L.J."/>
            <person name="Horner N.R."/>
            <person name="Levin J.Z."/>
            <person name="Mammella M."/>
            <person name="Meijer H.J."/>
            <person name="Morris P."/>
            <person name="Nusbaum C."/>
            <person name="Oome S."/>
            <person name="Phillips A.J."/>
            <person name="van Rooyen D."/>
            <person name="Rzeszutek E."/>
            <person name="Saraiva M."/>
            <person name="Secombes C.J."/>
            <person name="Seidl M.F."/>
            <person name="Snel B."/>
            <person name="Stassen J.H."/>
            <person name="Sykes S."/>
            <person name="Tripathy S."/>
            <person name="van den Berg H."/>
            <person name="Vega-Arreguin J.C."/>
            <person name="Wawra S."/>
            <person name="Young S.K."/>
            <person name="Zeng Q."/>
            <person name="Dieguez-Uribeondo J."/>
            <person name="Russ C."/>
            <person name="Tyler B.M."/>
            <person name="van West P."/>
        </authorList>
    </citation>
    <scope>NUCLEOTIDE SEQUENCE [LARGE SCALE GENOMIC DNA]</scope>
    <source>
        <strain evidence="2 3">CBS 223.65</strain>
    </source>
</reference>
<dbReference type="VEuPathDB" id="FungiDB:SPRG_20391"/>
<dbReference type="GeneID" id="24141544"/>
<gene>
    <name evidence="2" type="ORF">SPRG_20391</name>
</gene>
<keyword evidence="3" id="KW-1185">Reference proteome</keyword>
<keyword evidence="1" id="KW-0472">Membrane</keyword>
<keyword evidence="1" id="KW-1133">Transmembrane helix</keyword>
<proteinExistence type="predicted"/>
<keyword evidence="1" id="KW-0812">Transmembrane</keyword>